<dbReference type="EMBL" id="CAJPWZ010001275">
    <property type="protein sequence ID" value="CAG2211793.1"/>
    <property type="molecule type" value="Genomic_DNA"/>
</dbReference>
<feature type="binding site" evidence="6">
    <location>
        <position position="176"/>
    </location>
    <ligand>
        <name>Ca(2+)</name>
        <dbReference type="ChEBI" id="CHEBI:29108"/>
        <label>1</label>
        <note>catalytic</note>
    </ligand>
</feature>
<evidence type="ECO:0000256" key="7">
    <source>
        <dbReference type="PIRSR" id="PIRSR602640-4"/>
    </source>
</evidence>
<keyword evidence="4 7" id="KW-0325">Glycoprotein</keyword>
<feature type="binding site" evidence="6">
    <location>
        <position position="222"/>
    </location>
    <ligand>
        <name>Ca(2+)</name>
        <dbReference type="ChEBI" id="CHEBI:29108"/>
        <label>1</label>
        <note>catalytic</note>
    </ligand>
</feature>
<feature type="active site" description="Proton acceptor" evidence="5">
    <location>
        <position position="67"/>
    </location>
</feature>
<keyword evidence="3" id="KW-1015">Disulfide bond</keyword>
<dbReference type="InterPro" id="IPR011042">
    <property type="entry name" value="6-blade_b-propeller_TolB-like"/>
</dbReference>
<dbReference type="InterPro" id="IPR002640">
    <property type="entry name" value="Arylesterase"/>
</dbReference>
<dbReference type="AlphaFoldDB" id="A0A8S3RQI6"/>
<evidence type="ECO:0000256" key="3">
    <source>
        <dbReference type="ARBA" id="ARBA00023157"/>
    </source>
</evidence>
<keyword evidence="2 8" id="KW-0378">Hydrolase</keyword>
<dbReference type="Gene3D" id="2.120.10.30">
    <property type="entry name" value="TolB, C-terminal domain"/>
    <property type="match status" value="1"/>
</dbReference>
<gene>
    <name evidence="8" type="ORF">MEDL_25812</name>
</gene>
<comment type="cofactor">
    <cofactor evidence="6">
        <name>Ca(2+)</name>
        <dbReference type="ChEBI" id="CHEBI:29108"/>
    </cofactor>
    <text evidence="6">Binds 2 calcium ions per subunit.</text>
</comment>
<sequence length="513" mass="59811">METLPNGLTLITSGLVMPSASPTVHACHKKHNRKGRIYLFDFNHPDKGIEELTIVGDQFNQSDFGPHGISLWKDNKDKVTVMVVNHGSKGDSLEKFLFIAKDKQMKHVQTYRDPNIHYLNDVAMDSENSFYFTNYAYYKNGLLHLLEMVLPLAYGNIMYYDGKAYHKQYEGFVTTNGLMLSRDQKYLYMAEPVPKKFHTFKRQKNGTVKRYQEFDVKTGIDNPTLDKDGNVLLGAHPIAWQALKHLDDPESPAPSQVIKLHMKDGVVTKMTEVLSDDGQMLSASTVASLYKDAMLSIQELGKLLYDKKPLSYNRDSLYKNYKPLSYNRDILYYGTVYTRTINHCRTTGSTRTSIQELYKNYKPLSYNRDILYKNYKPLYNRDSPRTVNHYNRDILYKNYKPLSYNRTFYTTTIKPLSYNRDILYKNYKPLSYNRDSLYKNYKPYKNCHTTGTVYTRTINHCRTTGTVYTRTINHCRTTGTFYTRTIKPLSYNRDSLYKNYKPLSQQGQSIQEL</sequence>
<feature type="glycosylation site" description="N-linked (GlcNAc...) asparagine" evidence="7">
    <location>
        <position position="222"/>
    </location>
</feature>
<dbReference type="SUPFAM" id="SSF63829">
    <property type="entry name" value="Calcium-dependent phosphotriesterase"/>
    <property type="match status" value="1"/>
</dbReference>
<feature type="binding site" evidence="6">
    <location>
        <position position="221"/>
    </location>
    <ligand>
        <name>Ca(2+)</name>
        <dbReference type="ChEBI" id="CHEBI:29108"/>
        <label>1</label>
        <note>catalytic</note>
    </ligand>
</feature>
<evidence type="ECO:0000256" key="4">
    <source>
        <dbReference type="ARBA" id="ARBA00023180"/>
    </source>
</evidence>
<feature type="binding site" evidence="6">
    <location>
        <position position="121"/>
    </location>
    <ligand>
        <name>Ca(2+)</name>
        <dbReference type="ChEBI" id="CHEBI:29108"/>
        <label>1</label>
        <note>catalytic</note>
    </ligand>
</feature>
<accession>A0A8S3RQI6</accession>
<feature type="binding site" evidence="6">
    <location>
        <position position="120"/>
    </location>
    <ligand>
        <name>Ca(2+)</name>
        <dbReference type="ChEBI" id="CHEBI:29108"/>
        <label>1</label>
        <note>catalytic</note>
    </ligand>
</feature>
<evidence type="ECO:0000256" key="1">
    <source>
        <dbReference type="ARBA" id="ARBA00008595"/>
    </source>
</evidence>
<dbReference type="EC" id="3.1.8.1" evidence="8"/>
<comment type="PTM">
    <text evidence="7">Glycosylated.</text>
</comment>
<protein>
    <submittedName>
        <fullName evidence="8">PON</fullName>
        <ecNumber evidence="8">3.1.1.2</ecNumber>
        <ecNumber evidence="8">3.1.8.1</ecNumber>
    </submittedName>
</protein>
<name>A0A8S3RQI6_MYTED</name>
<comment type="caution">
    <text evidence="8">The sequence shown here is derived from an EMBL/GenBank/DDBJ whole genome shotgun (WGS) entry which is preliminary data.</text>
</comment>
<dbReference type="Pfam" id="PF01731">
    <property type="entry name" value="Arylesterase"/>
    <property type="match status" value="1"/>
</dbReference>
<dbReference type="EC" id="3.1.1.2" evidence="8"/>
<evidence type="ECO:0000256" key="2">
    <source>
        <dbReference type="ARBA" id="ARBA00022801"/>
    </source>
</evidence>
<evidence type="ECO:0000313" key="8">
    <source>
        <dbReference type="EMBL" id="CAG2211793.1"/>
    </source>
</evidence>
<dbReference type="Proteomes" id="UP000683360">
    <property type="component" value="Unassembled WGS sequence"/>
</dbReference>
<keyword evidence="9" id="KW-1185">Reference proteome</keyword>
<dbReference type="GO" id="GO:0046872">
    <property type="term" value="F:metal ion binding"/>
    <property type="evidence" value="ECO:0007669"/>
    <property type="project" value="UniProtKB-KW"/>
</dbReference>
<proteinExistence type="inferred from homology"/>
<dbReference type="GO" id="GO:0004063">
    <property type="term" value="F:aryldialkylphosphatase activity"/>
    <property type="evidence" value="ECO:0007669"/>
    <property type="project" value="UniProtKB-EC"/>
</dbReference>
<evidence type="ECO:0000256" key="6">
    <source>
        <dbReference type="PIRSR" id="PIRSR602640-2"/>
    </source>
</evidence>
<organism evidence="8 9">
    <name type="scientific">Mytilus edulis</name>
    <name type="common">Blue mussel</name>
    <dbReference type="NCBI Taxonomy" id="6550"/>
    <lineage>
        <taxon>Eukaryota</taxon>
        <taxon>Metazoa</taxon>
        <taxon>Spiralia</taxon>
        <taxon>Lophotrochozoa</taxon>
        <taxon>Mollusca</taxon>
        <taxon>Bivalvia</taxon>
        <taxon>Autobranchia</taxon>
        <taxon>Pteriomorphia</taxon>
        <taxon>Mytilida</taxon>
        <taxon>Mytiloidea</taxon>
        <taxon>Mytilidae</taxon>
        <taxon>Mytilinae</taxon>
        <taxon>Mytilus</taxon>
    </lineage>
</organism>
<dbReference type="InterPro" id="IPR051288">
    <property type="entry name" value="Serum_paraoxonase/arylesterase"/>
</dbReference>
<keyword evidence="6" id="KW-0106">Calcium</keyword>
<evidence type="ECO:0000313" key="9">
    <source>
        <dbReference type="Proteomes" id="UP000683360"/>
    </source>
</evidence>
<dbReference type="PANTHER" id="PTHR11799">
    <property type="entry name" value="PARAOXONASE"/>
    <property type="match status" value="1"/>
</dbReference>
<feature type="glycosylation site" description="N-linked (GlcNAc...) asparagine" evidence="7">
    <location>
        <position position="205"/>
    </location>
</feature>
<evidence type="ECO:0000256" key="5">
    <source>
        <dbReference type="PIRSR" id="PIRSR602640-1"/>
    </source>
</evidence>
<dbReference type="GO" id="GO:0004064">
    <property type="term" value="F:arylesterase activity"/>
    <property type="evidence" value="ECO:0007669"/>
    <property type="project" value="UniProtKB-EC"/>
</dbReference>
<reference evidence="8" key="1">
    <citation type="submission" date="2021-03" db="EMBL/GenBank/DDBJ databases">
        <authorList>
            <person name="Bekaert M."/>
        </authorList>
    </citation>
    <scope>NUCLEOTIDE SEQUENCE</scope>
</reference>
<dbReference type="PANTHER" id="PTHR11799:SF12">
    <property type="entry name" value="PARAOXONASE-RELATED"/>
    <property type="match status" value="1"/>
</dbReference>
<feature type="binding site" evidence="6">
    <location>
        <position position="69"/>
    </location>
    <ligand>
        <name>Ca(2+)</name>
        <dbReference type="ChEBI" id="CHEBI:29108"/>
        <label>1</label>
        <note>catalytic</note>
    </ligand>
</feature>
<dbReference type="OrthoDB" id="423498at2759"/>
<comment type="similarity">
    <text evidence="1">Belongs to the paraoxonase family.</text>
</comment>
<keyword evidence="6" id="KW-0479">Metal-binding</keyword>